<dbReference type="GO" id="GO:0042799">
    <property type="term" value="F:histone H4K20 methyltransferase activity"/>
    <property type="evidence" value="ECO:0007669"/>
    <property type="project" value="TreeGrafter"/>
</dbReference>
<feature type="domain" description="SET" evidence="5">
    <location>
        <begin position="4"/>
        <end position="332"/>
    </location>
</feature>
<dbReference type="PANTHER" id="PTHR46402:SF2">
    <property type="entry name" value="HISTONE-LYSINE N-TRIMETHYLTRANSFERASE SMYD5"/>
    <property type="match status" value="1"/>
</dbReference>
<keyword evidence="2" id="KW-0808">Transferase</keyword>
<feature type="compositionally biased region" description="Acidic residues" evidence="4">
    <location>
        <begin position="366"/>
        <end position="388"/>
    </location>
</feature>
<dbReference type="OrthoDB" id="438641at2759"/>
<dbReference type="SUPFAM" id="SSF82199">
    <property type="entry name" value="SET domain"/>
    <property type="match status" value="1"/>
</dbReference>
<dbReference type="GO" id="GO:0032259">
    <property type="term" value="P:methylation"/>
    <property type="evidence" value="ECO:0007669"/>
    <property type="project" value="UniProtKB-KW"/>
</dbReference>
<evidence type="ECO:0000256" key="4">
    <source>
        <dbReference type="SAM" id="MobiDB-lite"/>
    </source>
</evidence>
<organism evidence="6 7">
    <name type="scientific">Clunio marinus</name>
    <dbReference type="NCBI Taxonomy" id="568069"/>
    <lineage>
        <taxon>Eukaryota</taxon>
        <taxon>Metazoa</taxon>
        <taxon>Ecdysozoa</taxon>
        <taxon>Arthropoda</taxon>
        <taxon>Hexapoda</taxon>
        <taxon>Insecta</taxon>
        <taxon>Pterygota</taxon>
        <taxon>Neoptera</taxon>
        <taxon>Endopterygota</taxon>
        <taxon>Diptera</taxon>
        <taxon>Nematocera</taxon>
        <taxon>Chironomoidea</taxon>
        <taxon>Chironomidae</taxon>
        <taxon>Clunio</taxon>
    </lineage>
</organism>
<dbReference type="GO" id="GO:0045814">
    <property type="term" value="P:negative regulation of gene expression, epigenetic"/>
    <property type="evidence" value="ECO:0007669"/>
    <property type="project" value="TreeGrafter"/>
</dbReference>
<keyword evidence="7" id="KW-1185">Reference proteome</keyword>
<dbReference type="Proteomes" id="UP000183832">
    <property type="component" value="Unassembled WGS sequence"/>
</dbReference>
<dbReference type="PROSITE" id="PS50280">
    <property type="entry name" value="SET"/>
    <property type="match status" value="1"/>
</dbReference>
<accession>A0A1J1J1A4</accession>
<evidence type="ECO:0000256" key="2">
    <source>
        <dbReference type="ARBA" id="ARBA00022679"/>
    </source>
</evidence>
<evidence type="ECO:0000313" key="7">
    <source>
        <dbReference type="Proteomes" id="UP000183832"/>
    </source>
</evidence>
<dbReference type="AlphaFoldDB" id="A0A1J1J1A4"/>
<keyword evidence="1" id="KW-0489">Methyltransferase</keyword>
<dbReference type="Pfam" id="PF00856">
    <property type="entry name" value="SET"/>
    <property type="match status" value="1"/>
</dbReference>
<sequence length="388" mass="44615">MNESKFKIVNTNLKGRSLVANKVIAIDEVILEEAPFVCSQFSWNKAYGYLACENCMLPLETAEQNVRRLAFDPSIILPFPESDPVIHLQQKFVQCQECSLKFCSTECLEEAKFKYHSIMCHALKPNQPFDSINEIWKKMHYPPETTSLLLILRIFAMVKLQPEYLNVFGEFCDRSKNDDLRICHKILGKKFSEQLSNLHQALIQLFQGEEILSRFLTVEGFTQLFTMIGTNSQGIGTSPFANWVRNVSELQSLSEKQSKELDEFIDTVYATFDNTVGTFLNNEGSGLYVTQSKINHSCKPNAEIRFPFSNSKLQVVALREIKPDEEICISYLDECQLDRSRYSRQKYLQENYLFLCDCEKCQEEVSQADETSDDDVNDGDDNMDTDDD</sequence>
<evidence type="ECO:0000256" key="1">
    <source>
        <dbReference type="ARBA" id="ARBA00022603"/>
    </source>
</evidence>
<protein>
    <submittedName>
        <fullName evidence="6">CLUMA_CG018232, isoform A</fullName>
    </submittedName>
</protein>
<dbReference type="InterPro" id="IPR046341">
    <property type="entry name" value="SET_dom_sf"/>
</dbReference>
<feature type="region of interest" description="Disordered" evidence="4">
    <location>
        <begin position="365"/>
        <end position="388"/>
    </location>
</feature>
<name>A0A1J1J1A4_9DIPT</name>
<dbReference type="InterPro" id="IPR001214">
    <property type="entry name" value="SET_dom"/>
</dbReference>
<gene>
    <name evidence="6" type="ORF">CLUMA_CG018232</name>
</gene>
<dbReference type="Gene3D" id="6.10.140.2220">
    <property type="match status" value="1"/>
</dbReference>
<dbReference type="Gene3D" id="2.170.270.10">
    <property type="entry name" value="SET domain"/>
    <property type="match status" value="1"/>
</dbReference>
<dbReference type="SMART" id="SM00317">
    <property type="entry name" value="SET"/>
    <property type="match status" value="1"/>
</dbReference>
<evidence type="ECO:0000313" key="6">
    <source>
        <dbReference type="EMBL" id="CRL05548.1"/>
    </source>
</evidence>
<evidence type="ECO:0000259" key="5">
    <source>
        <dbReference type="PROSITE" id="PS50280"/>
    </source>
</evidence>
<dbReference type="PANTHER" id="PTHR46402">
    <property type="entry name" value="SET AND MYND DOMAIN-CONTAINING PROTEIN 5"/>
    <property type="match status" value="1"/>
</dbReference>
<reference evidence="6 7" key="1">
    <citation type="submission" date="2015-04" db="EMBL/GenBank/DDBJ databases">
        <authorList>
            <person name="Syromyatnikov M.Y."/>
            <person name="Popov V.N."/>
        </authorList>
    </citation>
    <scope>NUCLEOTIDE SEQUENCE [LARGE SCALE GENOMIC DNA]</scope>
</reference>
<keyword evidence="3" id="KW-0949">S-adenosyl-L-methionine</keyword>
<dbReference type="STRING" id="568069.A0A1J1J1A4"/>
<dbReference type="Gene3D" id="1.10.220.160">
    <property type="match status" value="1"/>
</dbReference>
<dbReference type="EMBL" id="CVRI01000064">
    <property type="protein sequence ID" value="CRL05548.1"/>
    <property type="molecule type" value="Genomic_DNA"/>
</dbReference>
<proteinExistence type="predicted"/>
<evidence type="ECO:0000256" key="3">
    <source>
        <dbReference type="ARBA" id="ARBA00022691"/>
    </source>
</evidence>